<evidence type="ECO:0000313" key="1">
    <source>
        <dbReference type="EMBL" id="KAL2065872.1"/>
    </source>
</evidence>
<accession>A0ABR4C7G7</accession>
<dbReference type="Pfam" id="PF06101">
    <property type="entry name" value="Vps62"/>
    <property type="match status" value="1"/>
</dbReference>
<comment type="caution">
    <text evidence="1">The sequence shown here is derived from an EMBL/GenBank/DDBJ whole genome shotgun (WGS) entry which is preliminary data.</text>
</comment>
<protein>
    <submittedName>
        <fullName evidence="1">Uncharacterized protein</fullName>
    </submittedName>
</protein>
<sequence length="365" mass="39932">MGCGSSKGSDNQTVGPVKVVAGQTPTKMTTQPLTRADFEAAIAKYGPVLQIHPDEKYDLCSIEWFLSHSTLVDSKPPTSNIVHPTEKQLPGPPKEDKRYYFNIEDTVKSGNFDTAKTYVNAFWTPGMTYTDIQFWYFSAYNGHGTARFSSLVFNQVKNQGDINLAPLGEHVGDWEYAATRVDNTTKEMIGVILSAHGKNTLYDQATVSKQFKMVDGTHPIVYSSLNGHANFPSAGPNFTEHRKVLGIPVGLEFNLLNTTADGGKKLECSKKYQVVAAKWLDGTPDAYAIPAWVNYPYRWGPEGTAISMDSKTLSEFIKAALGADASKLIDTPIVLLASELLHIFVKADINGAAAPATQSPWSGHY</sequence>
<proteinExistence type="predicted"/>
<keyword evidence="2" id="KW-1185">Reference proteome</keyword>
<evidence type="ECO:0000313" key="2">
    <source>
        <dbReference type="Proteomes" id="UP001595075"/>
    </source>
</evidence>
<dbReference type="InterPro" id="IPR009291">
    <property type="entry name" value="Vps62"/>
</dbReference>
<reference evidence="1 2" key="1">
    <citation type="journal article" date="2024" name="Commun. Biol.">
        <title>Comparative genomic analysis of thermophilic fungi reveals convergent evolutionary adaptations and gene losses.</title>
        <authorList>
            <person name="Steindorff A.S."/>
            <person name="Aguilar-Pontes M.V."/>
            <person name="Robinson A.J."/>
            <person name="Andreopoulos B."/>
            <person name="LaButti K."/>
            <person name="Kuo A."/>
            <person name="Mondo S."/>
            <person name="Riley R."/>
            <person name="Otillar R."/>
            <person name="Haridas S."/>
            <person name="Lipzen A."/>
            <person name="Grimwood J."/>
            <person name="Schmutz J."/>
            <person name="Clum A."/>
            <person name="Reid I.D."/>
            <person name="Moisan M.C."/>
            <person name="Butler G."/>
            <person name="Nguyen T.T.M."/>
            <person name="Dewar K."/>
            <person name="Conant G."/>
            <person name="Drula E."/>
            <person name="Henrissat B."/>
            <person name="Hansel C."/>
            <person name="Singer S."/>
            <person name="Hutchinson M.I."/>
            <person name="de Vries R.P."/>
            <person name="Natvig D.O."/>
            <person name="Powell A.J."/>
            <person name="Tsang A."/>
            <person name="Grigoriev I.V."/>
        </authorList>
    </citation>
    <scope>NUCLEOTIDE SEQUENCE [LARGE SCALE GENOMIC DNA]</scope>
    <source>
        <strain evidence="1 2">CBS 494.80</strain>
    </source>
</reference>
<name>A0ABR4C7G7_9HELO</name>
<dbReference type="PANTHER" id="PTHR48173:SF2">
    <property type="entry name" value="VACUOLAR PROTEIN SORTING-ASSOCIATED PROTEIN 62"/>
    <property type="match status" value="1"/>
</dbReference>
<gene>
    <name evidence="1" type="ORF">VTL71DRAFT_3542</name>
</gene>
<dbReference type="PANTHER" id="PTHR48173">
    <property type="entry name" value="GNK2-HOMOLOGOUS DOMAIN-CONTAINING PROTEIN"/>
    <property type="match status" value="1"/>
</dbReference>
<dbReference type="Proteomes" id="UP001595075">
    <property type="component" value="Unassembled WGS sequence"/>
</dbReference>
<organism evidence="1 2">
    <name type="scientific">Oculimacula yallundae</name>
    <dbReference type="NCBI Taxonomy" id="86028"/>
    <lineage>
        <taxon>Eukaryota</taxon>
        <taxon>Fungi</taxon>
        <taxon>Dikarya</taxon>
        <taxon>Ascomycota</taxon>
        <taxon>Pezizomycotina</taxon>
        <taxon>Leotiomycetes</taxon>
        <taxon>Helotiales</taxon>
        <taxon>Ploettnerulaceae</taxon>
        <taxon>Oculimacula</taxon>
    </lineage>
</organism>
<dbReference type="EMBL" id="JAZHXI010000012">
    <property type="protein sequence ID" value="KAL2065872.1"/>
    <property type="molecule type" value="Genomic_DNA"/>
</dbReference>